<comment type="similarity">
    <text evidence="2 9">Belongs to the glycosyl hydrolase 28 family.</text>
</comment>
<evidence type="ECO:0000313" key="11">
    <source>
        <dbReference type="Proteomes" id="UP000836841"/>
    </source>
</evidence>
<gene>
    <name evidence="10" type="ORF">TAV2_LOCUS8300</name>
</gene>
<dbReference type="EMBL" id="CAJVSB020000288">
    <property type="protein sequence ID" value="CAH2049515.1"/>
    <property type="molecule type" value="Genomic_DNA"/>
</dbReference>
<dbReference type="InterPro" id="IPR011050">
    <property type="entry name" value="Pectin_lyase_fold/virulence"/>
</dbReference>
<dbReference type="Pfam" id="PF00295">
    <property type="entry name" value="Glyco_hydro_28"/>
    <property type="match status" value="1"/>
</dbReference>
<evidence type="ECO:0000256" key="7">
    <source>
        <dbReference type="ARBA" id="ARBA00023316"/>
    </source>
</evidence>
<dbReference type="GO" id="GO:0005975">
    <property type="term" value="P:carbohydrate metabolic process"/>
    <property type="evidence" value="ECO:0007669"/>
    <property type="project" value="InterPro"/>
</dbReference>
<organism evidence="10 11">
    <name type="scientific">Thlaspi arvense</name>
    <name type="common">Field penny-cress</name>
    <dbReference type="NCBI Taxonomy" id="13288"/>
    <lineage>
        <taxon>Eukaryota</taxon>
        <taxon>Viridiplantae</taxon>
        <taxon>Streptophyta</taxon>
        <taxon>Embryophyta</taxon>
        <taxon>Tracheophyta</taxon>
        <taxon>Spermatophyta</taxon>
        <taxon>Magnoliopsida</taxon>
        <taxon>eudicotyledons</taxon>
        <taxon>Gunneridae</taxon>
        <taxon>Pentapetalae</taxon>
        <taxon>rosids</taxon>
        <taxon>malvids</taxon>
        <taxon>Brassicales</taxon>
        <taxon>Brassicaceae</taxon>
        <taxon>Thlaspideae</taxon>
        <taxon>Thlaspi</taxon>
    </lineage>
</organism>
<protein>
    <recommendedName>
        <fullName evidence="12">Polygalacturonase</fullName>
    </recommendedName>
</protein>
<dbReference type="InterPro" id="IPR006626">
    <property type="entry name" value="PbH1"/>
</dbReference>
<comment type="subcellular location">
    <subcellularLocation>
        <location evidence="1">Secreted</location>
        <location evidence="1">Cell wall</location>
    </subcellularLocation>
</comment>
<name>A0AAU9RTC5_THLAR</name>
<accession>A0AAU9RTC5</accession>
<comment type="caution">
    <text evidence="10">The sequence shown here is derived from an EMBL/GenBank/DDBJ whole genome shotgun (WGS) entry which is preliminary data.</text>
</comment>
<keyword evidence="7" id="KW-0961">Cell wall biogenesis/degradation</keyword>
<dbReference type="AlphaFoldDB" id="A0AAU9RTC5"/>
<dbReference type="GO" id="GO:0071555">
    <property type="term" value="P:cell wall organization"/>
    <property type="evidence" value="ECO:0007669"/>
    <property type="project" value="UniProtKB-KW"/>
</dbReference>
<evidence type="ECO:0000256" key="9">
    <source>
        <dbReference type="RuleBase" id="RU361169"/>
    </source>
</evidence>
<keyword evidence="6 9" id="KW-0326">Glycosidase</keyword>
<keyword evidence="3" id="KW-0134">Cell wall</keyword>
<keyword evidence="11" id="KW-1185">Reference proteome</keyword>
<proteinExistence type="inferred from homology"/>
<evidence type="ECO:0000256" key="8">
    <source>
        <dbReference type="PROSITE-ProRule" id="PRU10052"/>
    </source>
</evidence>
<evidence type="ECO:0000256" key="1">
    <source>
        <dbReference type="ARBA" id="ARBA00004191"/>
    </source>
</evidence>
<dbReference type="InterPro" id="IPR012334">
    <property type="entry name" value="Pectin_lyas_fold"/>
</dbReference>
<dbReference type="PANTHER" id="PTHR31375">
    <property type="match status" value="1"/>
</dbReference>
<reference evidence="10 11" key="1">
    <citation type="submission" date="2022-03" db="EMBL/GenBank/DDBJ databases">
        <authorList>
            <person name="Nunn A."/>
            <person name="Chopra R."/>
            <person name="Nunn A."/>
            <person name="Contreras Garrido A."/>
        </authorList>
    </citation>
    <scope>NUCLEOTIDE SEQUENCE [LARGE SCALE GENOMIC DNA]</scope>
</reference>
<dbReference type="SUPFAM" id="SSF51126">
    <property type="entry name" value="Pectin lyase-like"/>
    <property type="match status" value="1"/>
</dbReference>
<evidence type="ECO:0000313" key="10">
    <source>
        <dbReference type="EMBL" id="CAH2049515.1"/>
    </source>
</evidence>
<keyword evidence="5 9" id="KW-0378">Hydrolase</keyword>
<evidence type="ECO:0000256" key="6">
    <source>
        <dbReference type="ARBA" id="ARBA00023295"/>
    </source>
</evidence>
<dbReference type="PROSITE" id="PS00502">
    <property type="entry name" value="POLYGALACTURONASE"/>
    <property type="match status" value="1"/>
</dbReference>
<evidence type="ECO:0000256" key="5">
    <source>
        <dbReference type="ARBA" id="ARBA00022801"/>
    </source>
</evidence>
<dbReference type="Proteomes" id="UP000836841">
    <property type="component" value="Unassembled WGS sequence"/>
</dbReference>
<dbReference type="GO" id="GO:0004650">
    <property type="term" value="F:polygalacturonase activity"/>
    <property type="evidence" value="ECO:0007669"/>
    <property type="project" value="InterPro"/>
</dbReference>
<keyword evidence="4" id="KW-0964">Secreted</keyword>
<evidence type="ECO:0000256" key="4">
    <source>
        <dbReference type="ARBA" id="ARBA00022525"/>
    </source>
</evidence>
<evidence type="ECO:0008006" key="12">
    <source>
        <dbReference type="Google" id="ProtNLM"/>
    </source>
</evidence>
<evidence type="ECO:0000256" key="2">
    <source>
        <dbReference type="ARBA" id="ARBA00008834"/>
    </source>
</evidence>
<evidence type="ECO:0000256" key="3">
    <source>
        <dbReference type="ARBA" id="ARBA00022512"/>
    </source>
</evidence>
<dbReference type="Gene3D" id="2.160.20.10">
    <property type="entry name" value="Single-stranded right-handed beta-helix, Pectin lyase-like"/>
    <property type="match status" value="1"/>
</dbReference>
<feature type="active site" evidence="8">
    <location>
        <position position="106"/>
    </location>
</feature>
<dbReference type="InterPro" id="IPR000743">
    <property type="entry name" value="Glyco_hydro_28"/>
</dbReference>
<sequence length="258" mass="27226">MAKPNGVCDRPTAVTFEGCNGLQLRGLLIQNSPRNHISIDGCNGTQVSGLTLYSPGDSPNTDGIDMAHSTHVSITNSNFHCGDDCIAINSGCSDVNITGVSCGPGHGISVGSLGKDGDFAQVDSIRVNYCNFTNTLTGVRVKTWPGGTGFAKNIFFDHIFINAAYHPIIIDQHYCNGASFCPEKGKAVQVSNVFFTNVQGTSAGPEAIKLDCSSDVPCQNIQLQNVKLTSSTPGKSKVYGTCHSAMGRFGSIPQVTCR</sequence>
<dbReference type="SMART" id="SM00710">
    <property type="entry name" value="PbH1"/>
    <property type="match status" value="4"/>
</dbReference>